<dbReference type="Proteomes" id="UP000216409">
    <property type="component" value="Unassembled WGS sequence"/>
</dbReference>
<evidence type="ECO:0000313" key="1">
    <source>
        <dbReference type="EMBL" id="OYR58273.1"/>
    </source>
</evidence>
<dbReference type="EMBL" id="NHOW01000192">
    <property type="protein sequence ID" value="OYR58273.1"/>
    <property type="molecule type" value="Genomic_DNA"/>
</dbReference>
<gene>
    <name evidence="1" type="ORF">DJ83_15215</name>
</gene>
<dbReference type="AlphaFoldDB" id="A0A256IP99"/>
<accession>A0A256IP99</accession>
<evidence type="ECO:0000313" key="2">
    <source>
        <dbReference type="Proteomes" id="UP000216409"/>
    </source>
</evidence>
<proteinExistence type="predicted"/>
<protein>
    <recommendedName>
        <fullName evidence="3">DUF5615 domain-containing protein</fullName>
    </recommendedName>
</protein>
<sequence length="88" mass="10194">MAYRLILDENVEHEVFYRFKNYRHDVEYVDFVPELEKGTADHPIARYSLGTNRFGVPFSGSGICARYELSILYSPIYQCRDAPASVEP</sequence>
<evidence type="ECO:0008006" key="3">
    <source>
        <dbReference type="Google" id="ProtNLM"/>
    </source>
</evidence>
<name>A0A256IP99_HALEZ</name>
<reference evidence="1 2" key="1">
    <citation type="journal article" date="2014" name="Front. Microbiol.">
        <title>Population and genomic analysis of the genus Halorubrum.</title>
        <authorList>
            <person name="Fullmer M.S."/>
            <person name="Soucy S.M."/>
            <person name="Swithers K.S."/>
            <person name="Makkay A.M."/>
            <person name="Wheeler R."/>
            <person name="Ventosa A."/>
            <person name="Gogarten J.P."/>
            <person name="Papke R.T."/>
        </authorList>
    </citation>
    <scope>NUCLEOTIDE SEQUENCE [LARGE SCALE GENOMIC DNA]</scope>
    <source>
        <strain evidence="1 2">LD3</strain>
    </source>
</reference>
<organism evidence="1 2">
    <name type="scientific">Halorubrum ezzemoulense</name>
    <name type="common">Halorubrum chaoviator</name>
    <dbReference type="NCBI Taxonomy" id="337243"/>
    <lineage>
        <taxon>Archaea</taxon>
        <taxon>Methanobacteriati</taxon>
        <taxon>Methanobacteriota</taxon>
        <taxon>Stenosarchaea group</taxon>
        <taxon>Halobacteria</taxon>
        <taxon>Halobacteriales</taxon>
        <taxon>Haloferacaceae</taxon>
        <taxon>Halorubrum</taxon>
    </lineage>
</organism>
<comment type="caution">
    <text evidence="1">The sequence shown here is derived from an EMBL/GenBank/DDBJ whole genome shotgun (WGS) entry which is preliminary data.</text>
</comment>